<evidence type="ECO:0000313" key="3">
    <source>
        <dbReference type="EMBL" id="ORY08228.1"/>
    </source>
</evidence>
<protein>
    <submittedName>
        <fullName evidence="3">Uncharacterized protein</fullName>
    </submittedName>
</protein>
<feature type="compositionally biased region" description="Basic and acidic residues" evidence="2">
    <location>
        <begin position="550"/>
        <end position="566"/>
    </location>
</feature>
<feature type="coiled-coil region" evidence="1">
    <location>
        <begin position="389"/>
        <end position="439"/>
    </location>
</feature>
<dbReference type="EMBL" id="MCOG01000424">
    <property type="protein sequence ID" value="ORY08228.1"/>
    <property type="molecule type" value="Genomic_DNA"/>
</dbReference>
<keyword evidence="1" id="KW-0175">Coiled coil</keyword>
<accession>A0A1Y1ZDB7</accession>
<gene>
    <name evidence="3" type="ORF">LY90DRAFT_519034</name>
</gene>
<feature type="compositionally biased region" description="Acidic residues" evidence="2">
    <location>
        <begin position="268"/>
        <end position="293"/>
    </location>
</feature>
<feature type="region of interest" description="Disordered" evidence="2">
    <location>
        <begin position="267"/>
        <end position="309"/>
    </location>
</feature>
<sequence>MSINESVQSGINVKEQVRLRNEEVKRKEEAQFRLVAKSVQKTDTTSPSLSNLYSTLNSSYSIGGHYSSLKTKKEDGSHYIPSVNGQKKHNSLYSLSNENIGGNVNQNPNVLILNVRDINSKLNLSDENEFALTLNEPISEGELDKSKMSHLAEYFKLEYNDALKDALRTINMEKKFEQRRRKNQDERWESLIKEGRGPSATELELQRKDREKIDIMSMNREIEVTNCVKKNFENKLAFETEVNENIDNLLKKWKGKLWSELIDYLENGPEESSEEEEEDSNESSNNEESESESTSEKEDTGVNYDENNKEIKDNIAYSKVVGISNSSNLLDESKSNLCETPLNGSLEMLNLGKGEECRKSELKIEQRLKKSLQSLKPGVEEDNEIQNKCKSLTSVVANENQEKMNEEEKESKEDINKVVDDVEKTIQNMLQCNEELQNELKRNIEIQKLQDVSNKNLIQDINNTDDNIEKVEVINVLEQNDQSNVESDQSSQLYKNNEGLLDQNNKELFNSRGSLTQINTSIASINSSSQLKNLDGNTTMSAVEFSTENNGKKEQYNEGISNDDKLMSAPPVLEDDNNPKLLSPNTADNLKSVNPLHVS</sequence>
<feature type="compositionally biased region" description="Polar residues" evidence="2">
    <location>
        <begin position="583"/>
        <end position="592"/>
    </location>
</feature>
<comment type="caution">
    <text evidence="3">The sequence shown here is derived from an EMBL/GenBank/DDBJ whole genome shotgun (WGS) entry which is preliminary data.</text>
</comment>
<name>A0A1Y1ZDB7_9FUNG</name>
<dbReference type="OrthoDB" id="2141879at2759"/>
<evidence type="ECO:0000256" key="2">
    <source>
        <dbReference type="SAM" id="MobiDB-lite"/>
    </source>
</evidence>
<evidence type="ECO:0000256" key="1">
    <source>
        <dbReference type="SAM" id="Coils"/>
    </source>
</evidence>
<feature type="compositionally biased region" description="Basic and acidic residues" evidence="2">
    <location>
        <begin position="294"/>
        <end position="309"/>
    </location>
</feature>
<evidence type="ECO:0000313" key="4">
    <source>
        <dbReference type="Proteomes" id="UP000193920"/>
    </source>
</evidence>
<reference evidence="3 4" key="1">
    <citation type="submission" date="2016-08" db="EMBL/GenBank/DDBJ databases">
        <title>A Parts List for Fungal Cellulosomes Revealed by Comparative Genomics.</title>
        <authorList>
            <consortium name="DOE Joint Genome Institute"/>
            <person name="Haitjema C.H."/>
            <person name="Gilmore S.P."/>
            <person name="Henske J.K."/>
            <person name="Solomon K.V."/>
            <person name="De Groot R."/>
            <person name="Kuo A."/>
            <person name="Mondo S.J."/>
            <person name="Salamov A.A."/>
            <person name="Labutti K."/>
            <person name="Zhao Z."/>
            <person name="Chiniquy J."/>
            <person name="Barry K."/>
            <person name="Brewer H.M."/>
            <person name="Purvine S.O."/>
            <person name="Wright A.T."/>
            <person name="Boxma B."/>
            <person name="Van Alen T."/>
            <person name="Hackstein J.H."/>
            <person name="Baker S.E."/>
            <person name="Grigoriev I.V."/>
            <person name="O'Malley M.A."/>
        </authorList>
    </citation>
    <scope>NUCLEOTIDE SEQUENCE [LARGE SCALE GENOMIC DNA]</scope>
    <source>
        <strain evidence="3 4">G1</strain>
    </source>
</reference>
<keyword evidence="4" id="KW-1185">Reference proteome</keyword>
<feature type="region of interest" description="Disordered" evidence="2">
    <location>
        <begin position="548"/>
        <end position="599"/>
    </location>
</feature>
<proteinExistence type="predicted"/>
<dbReference type="AlphaFoldDB" id="A0A1Y1ZDB7"/>
<organism evidence="3 4">
    <name type="scientific">Neocallimastix californiae</name>
    <dbReference type="NCBI Taxonomy" id="1754190"/>
    <lineage>
        <taxon>Eukaryota</taxon>
        <taxon>Fungi</taxon>
        <taxon>Fungi incertae sedis</taxon>
        <taxon>Chytridiomycota</taxon>
        <taxon>Chytridiomycota incertae sedis</taxon>
        <taxon>Neocallimastigomycetes</taxon>
        <taxon>Neocallimastigales</taxon>
        <taxon>Neocallimastigaceae</taxon>
        <taxon>Neocallimastix</taxon>
    </lineage>
</organism>
<dbReference type="Proteomes" id="UP000193920">
    <property type="component" value="Unassembled WGS sequence"/>
</dbReference>